<gene>
    <name evidence="1" type="ORF">ACFQ1T_04220</name>
</gene>
<evidence type="ECO:0000313" key="1">
    <source>
        <dbReference type="EMBL" id="MFD0928979.1"/>
    </source>
</evidence>
<keyword evidence="2" id="KW-1185">Reference proteome</keyword>
<comment type="caution">
    <text evidence="1">The sequence shown here is derived from an EMBL/GenBank/DDBJ whole genome shotgun (WGS) entry which is preliminary data.</text>
</comment>
<reference evidence="2" key="1">
    <citation type="journal article" date="2019" name="Int. J. Syst. Evol. Microbiol.">
        <title>The Global Catalogue of Microorganisms (GCM) 10K type strain sequencing project: providing services to taxonomists for standard genome sequencing and annotation.</title>
        <authorList>
            <consortium name="The Broad Institute Genomics Platform"/>
            <consortium name="The Broad Institute Genome Sequencing Center for Infectious Disease"/>
            <person name="Wu L."/>
            <person name="Ma J."/>
        </authorList>
    </citation>
    <scope>NUCLEOTIDE SEQUENCE [LARGE SCALE GENOMIC DNA]</scope>
    <source>
        <strain evidence="2">CCUG 59685</strain>
    </source>
</reference>
<sequence length="104" mass="11996">MMNCSVAFAANDLSFMTEGKPYNEVKQTLIDQGWAPIKNTKIDRASLYAQEIYNMGMTEVTDCISMEIDGCTFLYRKGKQTLEIKTITRQLSVESFRMYKKNTR</sequence>
<evidence type="ECO:0000313" key="2">
    <source>
        <dbReference type="Proteomes" id="UP001597106"/>
    </source>
</evidence>
<dbReference type="RefSeq" id="WP_379074181.1">
    <property type="nucleotide sequence ID" value="NZ_JBHTJW010000002.1"/>
</dbReference>
<organism evidence="1 2">
    <name type="scientific">Methylophilus glucosoxydans</name>
    <dbReference type="NCBI Taxonomy" id="752553"/>
    <lineage>
        <taxon>Bacteria</taxon>
        <taxon>Pseudomonadati</taxon>
        <taxon>Pseudomonadota</taxon>
        <taxon>Betaproteobacteria</taxon>
        <taxon>Nitrosomonadales</taxon>
        <taxon>Methylophilaceae</taxon>
        <taxon>Methylophilus</taxon>
    </lineage>
</organism>
<accession>A0ABW3GK26</accession>
<proteinExistence type="predicted"/>
<dbReference type="EMBL" id="JBHTJW010000002">
    <property type="protein sequence ID" value="MFD0928979.1"/>
    <property type="molecule type" value="Genomic_DNA"/>
</dbReference>
<dbReference type="Proteomes" id="UP001597106">
    <property type="component" value="Unassembled WGS sequence"/>
</dbReference>
<protein>
    <submittedName>
        <fullName evidence="1">Uncharacterized protein</fullName>
    </submittedName>
</protein>
<name>A0ABW3GK26_9PROT</name>